<dbReference type="GeneID" id="3865016"/>
<dbReference type="EMBL" id="CR940352">
    <property type="protein sequence ID" value="CAI75468.1"/>
    <property type="molecule type" value="Genomic_DNA"/>
</dbReference>
<organism evidence="2 3">
    <name type="scientific">Theileria annulata</name>
    <dbReference type="NCBI Taxonomy" id="5874"/>
    <lineage>
        <taxon>Eukaryota</taxon>
        <taxon>Sar</taxon>
        <taxon>Alveolata</taxon>
        <taxon>Apicomplexa</taxon>
        <taxon>Aconoidasida</taxon>
        <taxon>Piroplasmida</taxon>
        <taxon>Theileriidae</taxon>
        <taxon>Theileria</taxon>
    </lineage>
</organism>
<feature type="compositionally biased region" description="Basic and acidic residues" evidence="1">
    <location>
        <begin position="130"/>
        <end position="147"/>
    </location>
</feature>
<name>Q4UCI3_THEAN</name>
<sequence length="737" mass="84753">MTRPDFKKESRGKKEELKYPCSPRSQKWINNLLPVLESYNYNYLDIVKLVKNCDYNAEKIQVEVERIVQMNLGHEQGEWEVVKPNTKGEKATSKTQPNPQRNLPNSSKFKGKSYVKEEGLKKNSKVSPKVRLDSKPEKSETEEDKKELLTSWASLLKRDPVATGSNTTPTLSQNKSQQTSARESINSASSSLNYAPVDSLNNLNPSMSGMPSDLNSSMSGTLTEQRLDEKSRLNDRVGRMRPPVVMPKEFKFSESKLTFGCLEDELWSKPWPDWQHRDFQKPRPTSSRLQSDVFPNYYERKSMVYYDDPNAKKYDRFQVTSNASSTSTHQQPASTANTGSMSSANLSNLTKDNVGFGGGVYFNYPYSSERLQNPPGLVSYYTPQPFYGFGNSNANNNAMKFPECYRECDSTTLNLKKECNLQGDFELLSAEIIVLWASALLTNGNLTHNELLYIARTMNRSEYSKKSVKIAFTNPLCFCRIYSNGRILIMGSITEKQAYKRLAKTVRQIKYRTKWKVQVPELLFSPPFFSQHESGSPVVTSKHLNTPSVNDLSDDESQQNKSNNEERIESRDMYYSDFNKRMNFDGNGLVWKYVDDQNILRVSDSLETFKIDQLLCKVVLDKELNLEYIYSKLDTKLVNVNLFPNYLRFQFTLDDSSPNTDFETDFRENHTEMNFLKNSYYDLDISLELERVLETEIKSVNRSSSCLVFKSGKINIFGCVNRSEIIYTFNQLIKFLF</sequence>
<dbReference type="RefSeq" id="XP_954944.1">
    <property type="nucleotide sequence ID" value="XM_949851.1"/>
</dbReference>
<feature type="compositionally biased region" description="Low complexity" evidence="1">
    <location>
        <begin position="180"/>
        <end position="191"/>
    </location>
</feature>
<feature type="region of interest" description="Disordered" evidence="1">
    <location>
        <begin position="159"/>
        <end position="227"/>
    </location>
</feature>
<feature type="compositionally biased region" description="Polar residues" evidence="1">
    <location>
        <begin position="163"/>
        <end position="179"/>
    </location>
</feature>
<evidence type="ECO:0000313" key="3">
    <source>
        <dbReference type="Proteomes" id="UP000001950"/>
    </source>
</evidence>
<gene>
    <name evidence="2" type="ORF">TA03570</name>
</gene>
<reference evidence="2 3" key="1">
    <citation type="journal article" date="2005" name="Science">
        <title>Genome of the host-cell transforming parasite Theileria annulata compared with T. parva.</title>
        <authorList>
            <person name="Pain A."/>
            <person name="Renauld H."/>
            <person name="Berriman M."/>
            <person name="Murphy L."/>
            <person name="Yeats C.A."/>
            <person name="Weir W."/>
            <person name="Kerhornou A."/>
            <person name="Aslett M."/>
            <person name="Bishop R."/>
            <person name="Bouchier C."/>
            <person name="Cochet M."/>
            <person name="Coulson R.M.R."/>
            <person name="Cronin A."/>
            <person name="de Villiers E.P."/>
            <person name="Fraser A."/>
            <person name="Fosker N."/>
            <person name="Gardner M."/>
            <person name="Goble A."/>
            <person name="Griffiths-Jones S."/>
            <person name="Harris D.E."/>
            <person name="Katzer F."/>
            <person name="Larke N."/>
            <person name="Lord A."/>
            <person name="Maser P."/>
            <person name="McKellar S."/>
            <person name="Mooney P."/>
            <person name="Morton F."/>
            <person name="Nene V."/>
            <person name="O'Neil S."/>
            <person name="Price C."/>
            <person name="Quail M.A."/>
            <person name="Rabbinowitsch E."/>
            <person name="Rawlings N.D."/>
            <person name="Rutter S."/>
            <person name="Saunders D."/>
            <person name="Seeger K."/>
            <person name="Shah T."/>
            <person name="Squares R."/>
            <person name="Squares S."/>
            <person name="Tivey A."/>
            <person name="Walker A.R."/>
            <person name="Woodward J."/>
            <person name="Dobbelaere D.A.E."/>
            <person name="Langsley G."/>
            <person name="Rajandream M.A."/>
            <person name="McKeever D."/>
            <person name="Shiels B."/>
            <person name="Tait A."/>
            <person name="Barrell B.G."/>
            <person name="Hall N."/>
        </authorList>
    </citation>
    <scope>NUCLEOTIDE SEQUENCE [LARGE SCALE GENOMIC DNA]</scope>
    <source>
        <strain evidence="3">Ankara</strain>
    </source>
</reference>
<feature type="region of interest" description="Disordered" evidence="1">
    <location>
        <begin position="539"/>
        <end position="566"/>
    </location>
</feature>
<feature type="region of interest" description="Disordered" evidence="1">
    <location>
        <begin position="79"/>
        <end position="147"/>
    </location>
</feature>
<dbReference type="AlphaFoldDB" id="Q4UCI3"/>
<dbReference type="Proteomes" id="UP000001950">
    <property type="component" value="Chromosome 3"/>
</dbReference>
<evidence type="ECO:0000256" key="1">
    <source>
        <dbReference type="SAM" id="MobiDB-lite"/>
    </source>
</evidence>
<protein>
    <submittedName>
        <fullName evidence="2">Uncharacterized protein</fullName>
    </submittedName>
</protein>
<feature type="compositionally biased region" description="Polar residues" evidence="1">
    <location>
        <begin position="539"/>
        <end position="551"/>
    </location>
</feature>
<feature type="compositionally biased region" description="Polar residues" evidence="1">
    <location>
        <begin position="93"/>
        <end position="108"/>
    </location>
</feature>
<dbReference type="OrthoDB" id="361662at2759"/>
<feature type="region of interest" description="Disordered" evidence="1">
    <location>
        <begin position="320"/>
        <end position="344"/>
    </location>
</feature>
<feature type="compositionally biased region" description="Polar residues" evidence="1">
    <location>
        <begin position="199"/>
        <end position="224"/>
    </location>
</feature>
<dbReference type="eggNOG" id="ENOG502SBS2">
    <property type="taxonomic scope" value="Eukaryota"/>
</dbReference>
<dbReference type="InParanoid" id="Q4UCI3"/>
<dbReference type="SUPFAM" id="SSF55945">
    <property type="entry name" value="TATA-box binding protein-like"/>
    <property type="match status" value="2"/>
</dbReference>
<evidence type="ECO:0000313" key="2">
    <source>
        <dbReference type="EMBL" id="CAI75468.1"/>
    </source>
</evidence>
<dbReference type="KEGG" id="tan:TA03570"/>
<feature type="compositionally biased region" description="Basic and acidic residues" evidence="1">
    <location>
        <begin position="79"/>
        <end position="92"/>
    </location>
</feature>
<dbReference type="VEuPathDB" id="PiroplasmaDB:TA03570"/>
<accession>Q4UCI3</accession>
<keyword evidence="3" id="KW-1185">Reference proteome</keyword>
<proteinExistence type="predicted"/>